<reference evidence="2" key="2">
    <citation type="submission" date="2020-09" db="EMBL/GenBank/DDBJ databases">
        <authorList>
            <person name="Sun Q."/>
            <person name="Zhou Y."/>
        </authorList>
    </citation>
    <scope>NUCLEOTIDE SEQUENCE</scope>
    <source>
        <strain evidence="2">CGMCC 1.15519</strain>
    </source>
</reference>
<reference evidence="2" key="1">
    <citation type="journal article" date="2014" name="Int. J. Syst. Evol. Microbiol.">
        <title>Complete genome sequence of Corynebacterium casei LMG S-19264T (=DSM 44701T), isolated from a smear-ripened cheese.</title>
        <authorList>
            <consortium name="US DOE Joint Genome Institute (JGI-PGF)"/>
            <person name="Walter F."/>
            <person name="Albersmeier A."/>
            <person name="Kalinowski J."/>
            <person name="Ruckert C."/>
        </authorList>
    </citation>
    <scope>NUCLEOTIDE SEQUENCE</scope>
    <source>
        <strain evidence="2">CGMCC 1.15519</strain>
    </source>
</reference>
<organism evidence="2 3">
    <name type="scientific">Sandarakinorhabdus glacialis</name>
    <dbReference type="NCBI Taxonomy" id="1614636"/>
    <lineage>
        <taxon>Bacteria</taxon>
        <taxon>Pseudomonadati</taxon>
        <taxon>Pseudomonadota</taxon>
        <taxon>Alphaproteobacteria</taxon>
        <taxon>Sphingomonadales</taxon>
        <taxon>Sphingosinicellaceae</taxon>
        <taxon>Sandarakinorhabdus</taxon>
    </lineage>
</organism>
<feature type="domain" description="Ice-binding protein C-terminal" evidence="1">
    <location>
        <begin position="92"/>
        <end position="116"/>
    </location>
</feature>
<keyword evidence="3" id="KW-1185">Reference proteome</keyword>
<gene>
    <name evidence="2" type="ORF">GCM10011529_02650</name>
</gene>
<evidence type="ECO:0000313" key="3">
    <source>
        <dbReference type="Proteomes" id="UP000635071"/>
    </source>
</evidence>
<dbReference type="AlphaFoldDB" id="A0A916ZJL7"/>
<sequence length="124" mass="13204">MSFEWAAAQQLNYPGATFESWQVSLLDSQGAVTTDFRTDTVINPQGGFQAWRSETFSFIASETAQTLRFWADGGPGGVPPFALLDSVSVTAAVPEPATWAMLVVGFGLVGATLRRRNAATTVSA</sequence>
<comment type="caution">
    <text evidence="2">The sequence shown here is derived from an EMBL/GenBank/DDBJ whole genome shotgun (WGS) entry which is preliminary data.</text>
</comment>
<dbReference type="Proteomes" id="UP000635071">
    <property type="component" value="Unassembled WGS sequence"/>
</dbReference>
<proteinExistence type="predicted"/>
<dbReference type="NCBIfam" id="TIGR02595">
    <property type="entry name" value="PEP_CTERM"/>
    <property type="match status" value="1"/>
</dbReference>
<evidence type="ECO:0000313" key="2">
    <source>
        <dbReference type="EMBL" id="GGD99950.1"/>
    </source>
</evidence>
<protein>
    <recommendedName>
        <fullName evidence="1">Ice-binding protein C-terminal domain-containing protein</fullName>
    </recommendedName>
</protein>
<dbReference type="EMBL" id="BMJM01000001">
    <property type="protein sequence ID" value="GGD99950.1"/>
    <property type="molecule type" value="Genomic_DNA"/>
</dbReference>
<dbReference type="InterPro" id="IPR013424">
    <property type="entry name" value="Ice-binding_C"/>
</dbReference>
<dbReference type="RefSeq" id="WP_243450494.1">
    <property type="nucleotide sequence ID" value="NZ_BMJM01000001.1"/>
</dbReference>
<accession>A0A916ZJL7</accession>
<dbReference type="NCBIfam" id="NF035944">
    <property type="entry name" value="PEPxxWA-CTERM"/>
    <property type="match status" value="1"/>
</dbReference>
<dbReference type="Pfam" id="PF07589">
    <property type="entry name" value="PEP-CTERM"/>
    <property type="match status" value="1"/>
</dbReference>
<evidence type="ECO:0000259" key="1">
    <source>
        <dbReference type="Pfam" id="PF07589"/>
    </source>
</evidence>
<name>A0A916ZJL7_9SPHN</name>